<dbReference type="SUPFAM" id="SSF52402">
    <property type="entry name" value="Adenine nucleotide alpha hydrolases-like"/>
    <property type="match status" value="1"/>
</dbReference>
<evidence type="ECO:0000259" key="6">
    <source>
        <dbReference type="Pfam" id="PF00582"/>
    </source>
</evidence>
<dbReference type="PANTHER" id="PTHR46268:SF23">
    <property type="entry name" value="UNIVERSAL STRESS PROTEIN A-RELATED"/>
    <property type="match status" value="1"/>
</dbReference>
<dbReference type="PRINTS" id="PR01438">
    <property type="entry name" value="UNVRSLSTRESS"/>
</dbReference>
<name>A0A917GN72_9GAMM</name>
<dbReference type="AlphaFoldDB" id="A0A917GN72"/>
<evidence type="ECO:0000256" key="2">
    <source>
        <dbReference type="ARBA" id="ARBA00008791"/>
    </source>
</evidence>
<comment type="subunit">
    <text evidence="3">Homodimer.</text>
</comment>
<comment type="caution">
    <text evidence="7">The sequence shown here is derived from an EMBL/GenBank/DDBJ whole genome shotgun (WGS) entry which is preliminary data.</text>
</comment>
<keyword evidence="4 5" id="KW-0963">Cytoplasm</keyword>
<evidence type="ECO:0000256" key="5">
    <source>
        <dbReference type="PIRNR" id="PIRNR006276"/>
    </source>
</evidence>
<dbReference type="RefSeq" id="WP_068809765.1">
    <property type="nucleotide sequence ID" value="NZ_BMIY01000003.1"/>
</dbReference>
<evidence type="ECO:0000256" key="4">
    <source>
        <dbReference type="ARBA" id="ARBA00022490"/>
    </source>
</evidence>
<keyword evidence="8" id="KW-1185">Reference proteome</keyword>
<dbReference type="GO" id="GO:0005737">
    <property type="term" value="C:cytoplasm"/>
    <property type="evidence" value="ECO:0007669"/>
    <property type="project" value="UniProtKB-SubCell"/>
</dbReference>
<evidence type="ECO:0000256" key="1">
    <source>
        <dbReference type="ARBA" id="ARBA00004496"/>
    </source>
</evidence>
<feature type="domain" description="UspA" evidence="6">
    <location>
        <begin position="3"/>
        <end position="141"/>
    </location>
</feature>
<evidence type="ECO:0000313" key="7">
    <source>
        <dbReference type="EMBL" id="GGG51894.1"/>
    </source>
</evidence>
<dbReference type="InterPro" id="IPR006015">
    <property type="entry name" value="Universal_stress_UspA"/>
</dbReference>
<comment type="subcellular location">
    <subcellularLocation>
        <location evidence="1 5">Cytoplasm</location>
    </subcellularLocation>
</comment>
<dbReference type="Proteomes" id="UP000627715">
    <property type="component" value="Unassembled WGS sequence"/>
</dbReference>
<dbReference type="EMBL" id="BMIY01000003">
    <property type="protein sequence ID" value="GGG51894.1"/>
    <property type="molecule type" value="Genomic_DNA"/>
</dbReference>
<evidence type="ECO:0000313" key="8">
    <source>
        <dbReference type="Proteomes" id="UP000627715"/>
    </source>
</evidence>
<dbReference type="Gene3D" id="3.40.50.620">
    <property type="entry name" value="HUPs"/>
    <property type="match status" value="1"/>
</dbReference>
<dbReference type="PANTHER" id="PTHR46268">
    <property type="entry name" value="STRESS RESPONSE PROTEIN NHAX"/>
    <property type="match status" value="1"/>
</dbReference>
<dbReference type="InterPro" id="IPR014729">
    <property type="entry name" value="Rossmann-like_a/b/a_fold"/>
</dbReference>
<reference evidence="7" key="2">
    <citation type="submission" date="2020-09" db="EMBL/GenBank/DDBJ databases">
        <authorList>
            <person name="Sun Q."/>
            <person name="Zhou Y."/>
        </authorList>
    </citation>
    <scope>NUCLEOTIDE SEQUENCE</scope>
    <source>
        <strain evidence="7">CGMCC 1.15425</strain>
    </source>
</reference>
<dbReference type="PIRSF" id="PIRSF006276">
    <property type="entry name" value="UspA"/>
    <property type="match status" value="1"/>
</dbReference>
<organism evidence="7 8">
    <name type="scientific">Pseudohongiella nitratireducens</name>
    <dbReference type="NCBI Taxonomy" id="1768907"/>
    <lineage>
        <taxon>Bacteria</taxon>
        <taxon>Pseudomonadati</taxon>
        <taxon>Pseudomonadota</taxon>
        <taxon>Gammaproteobacteria</taxon>
        <taxon>Pseudomonadales</taxon>
        <taxon>Pseudohongiellaceae</taxon>
        <taxon>Pseudohongiella</taxon>
    </lineage>
</organism>
<dbReference type="InterPro" id="IPR006016">
    <property type="entry name" value="UspA"/>
</dbReference>
<proteinExistence type="inferred from homology"/>
<evidence type="ECO:0000256" key="3">
    <source>
        <dbReference type="ARBA" id="ARBA00011738"/>
    </source>
</evidence>
<comment type="similarity">
    <text evidence="2 5">Belongs to the universal stress protein A family.</text>
</comment>
<dbReference type="OrthoDB" id="9792500at2"/>
<accession>A0A917GN72</accession>
<reference evidence="7" key="1">
    <citation type="journal article" date="2014" name="Int. J. Syst. Evol. Microbiol.">
        <title>Complete genome sequence of Corynebacterium casei LMG S-19264T (=DSM 44701T), isolated from a smear-ripened cheese.</title>
        <authorList>
            <consortium name="US DOE Joint Genome Institute (JGI-PGF)"/>
            <person name="Walter F."/>
            <person name="Albersmeier A."/>
            <person name="Kalinowski J."/>
            <person name="Ruckert C."/>
        </authorList>
    </citation>
    <scope>NUCLEOTIDE SEQUENCE</scope>
    <source>
        <strain evidence="7">CGMCC 1.15425</strain>
    </source>
</reference>
<gene>
    <name evidence="7" type="ORF">GCM10011403_06330</name>
</gene>
<dbReference type="Pfam" id="PF00582">
    <property type="entry name" value="Usp"/>
    <property type="match status" value="1"/>
</dbReference>
<sequence>MAYKTILVAVDLSNESDKVIEKALALAGSDTARIWLSHVVEPVAAAYPIDAYAINMTKLQEEAMAIAAERLGNIASKFNIPEDHQLVLAGAAAAEVRNKAEELESDLIVIGSHGRSGWKLLLGSTANKVLHGATCDIMTVRVGDE</sequence>
<protein>
    <recommendedName>
        <fullName evidence="5">Universal stress protein</fullName>
    </recommendedName>
</protein>